<protein>
    <submittedName>
        <fullName evidence="1">Uncharacterized protein</fullName>
    </submittedName>
</protein>
<proteinExistence type="predicted"/>
<evidence type="ECO:0000313" key="1">
    <source>
        <dbReference type="EMBL" id="KKQ98768.1"/>
    </source>
</evidence>
<name>A0A0G0M3K4_9BACT</name>
<gene>
    <name evidence="1" type="ORF">UT23_C0001G0049</name>
</gene>
<dbReference type="AlphaFoldDB" id="A0A0G0M3K4"/>
<dbReference type="Proteomes" id="UP000034325">
    <property type="component" value="Unassembled WGS sequence"/>
</dbReference>
<organism evidence="1 2">
    <name type="scientific">Candidatus Woesebacteria bacterium GW2011_GWA1_39_12</name>
    <dbReference type="NCBI Taxonomy" id="1618549"/>
    <lineage>
        <taxon>Bacteria</taxon>
        <taxon>Candidatus Woeseibacteriota</taxon>
    </lineage>
</organism>
<dbReference type="EMBL" id="LBWA01000001">
    <property type="protein sequence ID" value="KKQ98768.1"/>
    <property type="molecule type" value="Genomic_DNA"/>
</dbReference>
<evidence type="ECO:0000313" key="2">
    <source>
        <dbReference type="Proteomes" id="UP000034325"/>
    </source>
</evidence>
<reference evidence="1 2" key="1">
    <citation type="journal article" date="2015" name="Nature">
        <title>rRNA introns, odd ribosomes, and small enigmatic genomes across a large radiation of phyla.</title>
        <authorList>
            <person name="Brown C.T."/>
            <person name="Hug L.A."/>
            <person name="Thomas B.C."/>
            <person name="Sharon I."/>
            <person name="Castelle C.J."/>
            <person name="Singh A."/>
            <person name="Wilkins M.J."/>
            <person name="Williams K.H."/>
            <person name="Banfield J.F."/>
        </authorList>
    </citation>
    <scope>NUCLEOTIDE SEQUENCE [LARGE SCALE GENOMIC DNA]</scope>
</reference>
<accession>A0A0G0M3K4</accession>
<sequence>MSDNQNNRNVTLHNREKLGTFDGLPVEPIRTEVCVQNLASCLGVTVPILKKLGILKSSEEERDGRQRERY</sequence>
<comment type="caution">
    <text evidence="1">The sequence shown here is derived from an EMBL/GenBank/DDBJ whole genome shotgun (WGS) entry which is preliminary data.</text>
</comment>